<keyword evidence="1" id="KW-0472">Membrane</keyword>
<evidence type="ECO:0000313" key="3">
    <source>
        <dbReference type="EMBL" id="RCN33968.1"/>
    </source>
</evidence>
<keyword evidence="1" id="KW-0812">Transmembrane</keyword>
<proteinExistence type="predicted"/>
<evidence type="ECO:0000259" key="2">
    <source>
        <dbReference type="Pfam" id="PF10328"/>
    </source>
</evidence>
<reference evidence="3 4" key="1">
    <citation type="submission" date="2014-10" db="EMBL/GenBank/DDBJ databases">
        <title>Draft genome of the hookworm Ancylostoma caninum.</title>
        <authorList>
            <person name="Mitreva M."/>
        </authorList>
    </citation>
    <scope>NUCLEOTIDE SEQUENCE [LARGE SCALE GENOMIC DNA]</scope>
    <source>
        <strain evidence="3 4">Baltimore</strain>
    </source>
</reference>
<dbReference type="AlphaFoldDB" id="A0A368FR60"/>
<protein>
    <recommendedName>
        <fullName evidence="2">7TM GPCR serpentine receptor class x (Srx) domain-containing protein</fullName>
    </recommendedName>
</protein>
<evidence type="ECO:0000256" key="1">
    <source>
        <dbReference type="SAM" id="Phobius"/>
    </source>
</evidence>
<dbReference type="Proteomes" id="UP000252519">
    <property type="component" value="Unassembled WGS sequence"/>
</dbReference>
<feature type="transmembrane region" description="Helical" evidence="1">
    <location>
        <begin position="20"/>
        <end position="43"/>
    </location>
</feature>
<accession>A0A368FR60</accession>
<dbReference type="InterPro" id="IPR019430">
    <property type="entry name" value="7TM_GPCR_serpentine_rcpt_Srx"/>
</dbReference>
<dbReference type="OrthoDB" id="5867137at2759"/>
<feature type="transmembrane region" description="Helical" evidence="1">
    <location>
        <begin position="63"/>
        <end position="86"/>
    </location>
</feature>
<organism evidence="3 4">
    <name type="scientific">Ancylostoma caninum</name>
    <name type="common">Dog hookworm</name>
    <dbReference type="NCBI Taxonomy" id="29170"/>
    <lineage>
        <taxon>Eukaryota</taxon>
        <taxon>Metazoa</taxon>
        <taxon>Ecdysozoa</taxon>
        <taxon>Nematoda</taxon>
        <taxon>Chromadorea</taxon>
        <taxon>Rhabditida</taxon>
        <taxon>Rhabditina</taxon>
        <taxon>Rhabditomorpha</taxon>
        <taxon>Strongyloidea</taxon>
        <taxon>Ancylostomatidae</taxon>
        <taxon>Ancylostomatinae</taxon>
        <taxon>Ancylostoma</taxon>
    </lineage>
</organism>
<feature type="domain" description="7TM GPCR serpentine receptor class x (Srx)" evidence="2">
    <location>
        <begin position="33"/>
        <end position="83"/>
    </location>
</feature>
<gene>
    <name evidence="3" type="ORF">ANCCAN_20190</name>
</gene>
<evidence type="ECO:0000313" key="4">
    <source>
        <dbReference type="Proteomes" id="UP000252519"/>
    </source>
</evidence>
<comment type="caution">
    <text evidence="3">The sequence shown here is derived from an EMBL/GenBank/DDBJ whole genome shotgun (WGS) entry which is preliminary data.</text>
</comment>
<keyword evidence="1" id="KW-1133">Transmembrane helix</keyword>
<dbReference type="EMBL" id="JOJR01000841">
    <property type="protein sequence ID" value="RCN33968.1"/>
    <property type="molecule type" value="Genomic_DNA"/>
</dbReference>
<dbReference type="Gene3D" id="1.20.1070.10">
    <property type="entry name" value="Rhodopsin 7-helix transmembrane proteins"/>
    <property type="match status" value="1"/>
</dbReference>
<name>A0A368FR60_ANCCA</name>
<dbReference type="Pfam" id="PF10328">
    <property type="entry name" value="7TM_GPCR_Srx"/>
    <property type="match status" value="1"/>
</dbReference>
<keyword evidence="4" id="KW-1185">Reference proteome</keyword>
<sequence length="136" mass="15738">MRPRKFNYFDLFTEDMQSYAVFSTANLLIAKGVICCGHVLIALNRFTAFYMPLNQEQIWTNSLVFVSILSLWGMLIVASLSIIIIYRDFPRFIRLENGILQMYFGPITTVREKSTLILTNVESPMHLLSQCVQYVI</sequence>